<evidence type="ECO:0000313" key="4">
    <source>
        <dbReference type="Proteomes" id="UP000290682"/>
    </source>
</evidence>
<dbReference type="SUPFAM" id="SSF50199">
    <property type="entry name" value="Staphylococcal nuclease"/>
    <property type="match status" value="1"/>
</dbReference>
<dbReference type="PANTHER" id="PTHR12302:SF26">
    <property type="entry name" value="BLR1266 PROTEIN"/>
    <property type="match status" value="1"/>
</dbReference>
<dbReference type="EMBL" id="REGR01000015">
    <property type="protein sequence ID" value="RXZ42165.1"/>
    <property type="molecule type" value="Genomic_DNA"/>
</dbReference>
<keyword evidence="4" id="KW-1185">Reference proteome</keyword>
<dbReference type="Proteomes" id="UP000290682">
    <property type="component" value="Unassembled WGS sequence"/>
</dbReference>
<dbReference type="Pfam" id="PF00565">
    <property type="entry name" value="SNase"/>
    <property type="match status" value="1"/>
</dbReference>
<dbReference type="InterPro" id="IPR035437">
    <property type="entry name" value="SNase_OB-fold_sf"/>
</dbReference>
<protein>
    <submittedName>
        <fullName evidence="3">Nuclease</fullName>
    </submittedName>
</protein>
<dbReference type="PANTHER" id="PTHR12302">
    <property type="entry name" value="EBNA2 BINDING PROTEIN P100"/>
    <property type="match status" value="1"/>
</dbReference>
<accession>A0ABY0FCJ1</accession>
<dbReference type="RefSeq" id="WP_129213778.1">
    <property type="nucleotide sequence ID" value="NZ_REGR01000015.1"/>
</dbReference>
<evidence type="ECO:0000313" key="3">
    <source>
        <dbReference type="EMBL" id="RXZ42165.1"/>
    </source>
</evidence>
<evidence type="ECO:0000259" key="2">
    <source>
        <dbReference type="PROSITE" id="PS50830"/>
    </source>
</evidence>
<feature type="domain" description="TNase-like" evidence="2">
    <location>
        <begin position="43"/>
        <end position="171"/>
    </location>
</feature>
<dbReference type="SMART" id="SM00318">
    <property type="entry name" value="SNc"/>
    <property type="match status" value="1"/>
</dbReference>
<proteinExistence type="predicted"/>
<gene>
    <name evidence="3" type="ORF">EBB06_14050</name>
</gene>
<reference evidence="3 4" key="1">
    <citation type="submission" date="2018-10" db="EMBL/GenBank/DDBJ databases">
        <title>Draft genome of Fastidiocella sp. strain 375T, a bacterium isolated from a karstic cave dripping water.</title>
        <authorList>
            <person name="Coelho C."/>
            <person name="Verissimo A."/>
            <person name="Tiago I."/>
        </authorList>
    </citation>
    <scope>NUCLEOTIDE SEQUENCE [LARGE SCALE GENOMIC DNA]</scope>
    <source>
        <strain evidence="3 4">CAVE-375</strain>
    </source>
</reference>
<evidence type="ECO:0000256" key="1">
    <source>
        <dbReference type="SAM" id="MobiDB-lite"/>
    </source>
</evidence>
<dbReference type="PROSITE" id="PS50830">
    <property type="entry name" value="TNASE_3"/>
    <property type="match status" value="1"/>
</dbReference>
<feature type="region of interest" description="Disordered" evidence="1">
    <location>
        <begin position="165"/>
        <end position="187"/>
    </location>
</feature>
<name>A0ABY0FCJ1_9NEIS</name>
<dbReference type="InterPro" id="IPR002071">
    <property type="entry name" value="Thermonucl_AS"/>
</dbReference>
<comment type="caution">
    <text evidence="3">The sequence shown here is derived from an EMBL/GenBank/DDBJ whole genome shotgun (WGS) entry which is preliminary data.</text>
</comment>
<organism evidence="3 4">
    <name type="scientific">Crenobacter cavernae</name>
    <dbReference type="NCBI Taxonomy" id="2290923"/>
    <lineage>
        <taxon>Bacteria</taxon>
        <taxon>Pseudomonadati</taxon>
        <taxon>Pseudomonadota</taxon>
        <taxon>Betaproteobacteria</taxon>
        <taxon>Neisseriales</taxon>
        <taxon>Neisseriaceae</taxon>
        <taxon>Crenobacter</taxon>
    </lineage>
</organism>
<dbReference type="PROSITE" id="PS01284">
    <property type="entry name" value="TNASE_2"/>
    <property type="match status" value="1"/>
</dbReference>
<sequence length="187" mass="20839">MKINRTQRAAIGTLFSGASTARKLAAAVLLVVAVCGYLWQKPGEVSGVVVGVADGDTITVLDAAQTQHKIRFAFVDAPEQAQPWGQRAKQALSDRVYRRAVRVEIVDTDRYGREVGRVWLDDTDVNLVQLAEGYAWHYVYYAKKRQDSGDFAGYERAQDAARAGHVGLWADSDPTPPWDFRREKRGE</sequence>
<dbReference type="InterPro" id="IPR016071">
    <property type="entry name" value="Staphylococal_nuclease_OB-fold"/>
</dbReference>
<dbReference type="Gene3D" id="2.40.50.90">
    <property type="match status" value="1"/>
</dbReference>